<dbReference type="InterPro" id="IPR007081">
    <property type="entry name" value="RNA_pol_Rpb1_5"/>
</dbReference>
<evidence type="ECO:0000256" key="8">
    <source>
        <dbReference type="ARBA" id="ARBA00022842"/>
    </source>
</evidence>
<dbReference type="GO" id="GO:0003899">
    <property type="term" value="F:DNA-directed RNA polymerase activity"/>
    <property type="evidence" value="ECO:0007669"/>
    <property type="project" value="UniProtKB-UniRule"/>
</dbReference>
<keyword evidence="7 11" id="KW-0862">Zinc</keyword>
<dbReference type="InterPro" id="IPR000722">
    <property type="entry name" value="RNA_pol_asu"/>
</dbReference>
<keyword evidence="6 11" id="KW-0479">Metal-binding</keyword>
<gene>
    <name evidence="11 14" type="primary">rpoC</name>
    <name evidence="14" type="ORF">SmaCSM2_03960</name>
</gene>
<sequence length="1407" mass="155429">MKDLLNLFNQQRQTLDFDAIKIALASPDLIRSWSFGEVKKPETINYRTFKPERDGLFCAAIFGPVKDYECLCGKYKRMKHRGVVCEKCGTEVTLAKVRRERMGHIDLASPVAHIWFLKSLPSRIGLMLDMTLRDIERVLYFEAYVVTEPGLTALERRQLLTEEQYLQARQEHGDDFDAAMGAEAVYELLRTIDLQSEMTRLREEIAATGSETKLKRLTKRIKLIEAFLESGNRPEWMVMTVLPVLPPDLRPLVPLDGGRFATSDLNDLYRRVINRNNRLRRLLELSAPDIIVRNEKRMLQESVDALLDNGRRGRAITGTNKRPLKSLADMIKGKQGRFRQNLLGKRVDYSGRSVIVVGPYLRLHQCGLPKKMALELFKPFVFAKLQRRGLATTIKAAKKLVEREEAEVWDILEEVIREHPVMLNRAPTLHRLGIQAFEPVLIEGKAIQLHPLVCTAFNADFDGDQMAVHVPLSLEAQLEARALMMSTNNILSPANGEPIIVPSQDVVLGLYYMTRSLENKKGEGMAFANIAEVKRAYDNRVVELHARVKVRITEVVTDEDGNKQNKTSIVDTTIGRALLAEILPEGLPFALANTELTKKNISRLINSSYRQLGLKDTVVFADKLMYTGFAYATRAGVSIGIDDMLIPDEKKGILTEAEAEVLEIQEQYQSGLVTAGERYNKVVDIWSRTNERIAKAMMDTIGTEKVVNAKGETIDQKSMNSLYIMADSGARGSQAQIRQLAGMRGLMARPDGSIIETPIKANFREGLNVQEYFNSTHGARKGLADTALKTANSGYLTRRLVDVAQDVVITEVDCGTTEGLIMTPIVEGGDVVEPLKDRVLGRVVAEDVFLPGNDEDPIVTRNTLLDEAWVAKLEDAGVQTIKVRSTISCESAFGVCSRCYGRDLARGHLVNIGEAVGVIAAQSIGEPGTQLTMRTFHIGGAASRAAAVDNITVKTTGSVKFSNLKSVEHANGSLVAVSRSGEISVLDAHGRERERYKLPYGATITSKDGDAIKAGQTVANWDPHNHPIVSEVAGFIRFIDFVDGITVIEKTDELTGLASREITDPKRRGTQAKDLRPIVRIVDAKGNDLSIPGTDLPAQYLLPPRSIVNLQDGAPVGVGDVVAKIPQEASKTRDITGGLPRVADLFEARKPKDPAVLAERSGIISFGKDTKGKQRLIIKDTDGSEHEELIPKYRQVIVFEGEHVTKGETIVDGEPSPQDILRLLGVEPLAAYLVKEIQDVYRLQGVKINDKHIEVITRQMLRKVEITDQGSSKFLNGEQVERQRVIEENARLSTRNELPAHFDPVLLGITKASLATESFISAASFQETTRVLTEAAVRGTSDNLRGLKENVIVGRLIPAGTGLAYHSNRRRGASGLTESEMQTLAGTPAAVEAPVVEAEAEQASGEE</sequence>
<dbReference type="Gene3D" id="1.10.1790.20">
    <property type="match status" value="1"/>
</dbReference>
<reference evidence="14 15" key="1">
    <citation type="submission" date="2017-12" db="EMBL/GenBank/DDBJ databases">
        <title>Complete Genome Sequence of Stenotrophomonas maltophilia CSM2.</title>
        <authorList>
            <person name="Castro-Jaimes S."/>
            <person name="Lopez-Leal G."/>
            <person name="Barberena Jonas C."/>
            <person name="Bustos P."/>
            <person name="Perez-Oseguera A."/>
            <person name="Cevallos M.A."/>
        </authorList>
    </citation>
    <scope>NUCLEOTIDE SEQUENCE [LARGE SCALE GENOMIC DNA]</scope>
    <source>
        <strain evidence="14 15">CSM2</strain>
    </source>
</reference>
<evidence type="ECO:0000256" key="2">
    <source>
        <dbReference type="ARBA" id="ARBA00009839"/>
    </source>
</evidence>
<dbReference type="InterPro" id="IPR038120">
    <property type="entry name" value="Rpb1_funnel_sf"/>
</dbReference>
<feature type="binding site" evidence="11">
    <location>
        <position position="464"/>
    </location>
    <ligand>
        <name>Mg(2+)</name>
        <dbReference type="ChEBI" id="CHEBI:18420"/>
    </ligand>
</feature>
<organism evidence="14 15">
    <name type="scientific">Stenotrophomonas maltophilia</name>
    <name type="common">Pseudomonas maltophilia</name>
    <name type="synonym">Xanthomonas maltophilia</name>
    <dbReference type="NCBI Taxonomy" id="40324"/>
    <lineage>
        <taxon>Bacteria</taxon>
        <taxon>Pseudomonadati</taxon>
        <taxon>Pseudomonadota</taxon>
        <taxon>Gammaproteobacteria</taxon>
        <taxon>Lysobacterales</taxon>
        <taxon>Lysobacteraceae</taxon>
        <taxon>Stenotrophomonas</taxon>
        <taxon>Stenotrophomonas maltophilia group</taxon>
    </lineage>
</organism>
<dbReference type="NCBIfam" id="TIGR02386">
    <property type="entry name" value="rpoC_TIGR"/>
    <property type="match status" value="1"/>
</dbReference>
<accession>A0AAD0BML6</accession>
<feature type="binding site" evidence="11">
    <location>
        <position position="88"/>
    </location>
    <ligand>
        <name>Zn(2+)</name>
        <dbReference type="ChEBI" id="CHEBI:29105"/>
        <label>1</label>
    </ligand>
</feature>
<dbReference type="InterPro" id="IPR007066">
    <property type="entry name" value="RNA_pol_Rpb1_3"/>
</dbReference>
<feature type="binding site" evidence="11">
    <location>
        <position position="460"/>
    </location>
    <ligand>
        <name>Mg(2+)</name>
        <dbReference type="ChEBI" id="CHEBI:18420"/>
    </ligand>
</feature>
<dbReference type="InterPro" id="IPR044893">
    <property type="entry name" value="RNA_pol_Rpb1_clamp_domain"/>
</dbReference>
<dbReference type="SMART" id="SM00663">
    <property type="entry name" value="RPOLA_N"/>
    <property type="match status" value="1"/>
</dbReference>
<dbReference type="Pfam" id="PF04983">
    <property type="entry name" value="RNA_pol_Rpb1_3"/>
    <property type="match status" value="1"/>
</dbReference>
<comment type="subunit">
    <text evidence="11">The RNAP catalytic core consists of 2 alpha, 1 beta, 1 beta' and 1 omega subunit. When a sigma factor is associated with the core the holoenzyme is formed, which can initiate transcription.</text>
</comment>
<keyword evidence="4 11" id="KW-0808">Transferase</keyword>
<dbReference type="FunFam" id="1.10.132.30:FF:000003">
    <property type="entry name" value="DNA-directed RNA polymerase subunit beta"/>
    <property type="match status" value="1"/>
</dbReference>
<dbReference type="InterPro" id="IPR007083">
    <property type="entry name" value="RNA_pol_Rpb1_4"/>
</dbReference>
<dbReference type="RefSeq" id="WP_101764974.1">
    <property type="nucleotide sequence ID" value="NZ_CP025298.1"/>
</dbReference>
<dbReference type="CDD" id="cd02655">
    <property type="entry name" value="RNAP_beta'_C"/>
    <property type="match status" value="1"/>
</dbReference>
<dbReference type="InterPro" id="IPR045867">
    <property type="entry name" value="DNA-dir_RpoC_beta_prime"/>
</dbReference>
<dbReference type="PANTHER" id="PTHR19376">
    <property type="entry name" value="DNA-DIRECTED RNA POLYMERASE"/>
    <property type="match status" value="1"/>
</dbReference>
<comment type="catalytic activity">
    <reaction evidence="10 11 12">
        <text>RNA(n) + a ribonucleoside 5'-triphosphate = RNA(n+1) + diphosphate</text>
        <dbReference type="Rhea" id="RHEA:21248"/>
        <dbReference type="Rhea" id="RHEA-COMP:14527"/>
        <dbReference type="Rhea" id="RHEA-COMP:17342"/>
        <dbReference type="ChEBI" id="CHEBI:33019"/>
        <dbReference type="ChEBI" id="CHEBI:61557"/>
        <dbReference type="ChEBI" id="CHEBI:140395"/>
        <dbReference type="EC" id="2.7.7.6"/>
    </reaction>
</comment>
<evidence type="ECO:0000256" key="11">
    <source>
        <dbReference type="HAMAP-Rule" id="MF_01322"/>
    </source>
</evidence>
<keyword evidence="5 11" id="KW-0548">Nucleotidyltransferase</keyword>
<feature type="binding site" evidence="11">
    <location>
        <position position="814"/>
    </location>
    <ligand>
        <name>Zn(2+)</name>
        <dbReference type="ChEBI" id="CHEBI:29105"/>
        <label>2</label>
    </ligand>
</feature>
<comment type="similarity">
    <text evidence="11 12">Belongs to the RNA polymerase beta' chain family.</text>
</comment>
<evidence type="ECO:0000256" key="3">
    <source>
        <dbReference type="ARBA" id="ARBA00022478"/>
    </source>
</evidence>
<dbReference type="FunFam" id="1.10.150.390:FF:000002">
    <property type="entry name" value="DNA-directed RNA polymerase subunit beta"/>
    <property type="match status" value="1"/>
</dbReference>
<dbReference type="InterPro" id="IPR006592">
    <property type="entry name" value="RNA_pol_N"/>
</dbReference>
<dbReference type="Pfam" id="PF00623">
    <property type="entry name" value="RNA_pol_Rpb1_2"/>
    <property type="match status" value="1"/>
</dbReference>
<keyword evidence="9 11" id="KW-0804">Transcription</keyword>
<dbReference type="HAMAP" id="MF_01322">
    <property type="entry name" value="RNApol_bact_RpoC"/>
    <property type="match status" value="1"/>
</dbReference>
<evidence type="ECO:0000256" key="9">
    <source>
        <dbReference type="ARBA" id="ARBA00023163"/>
    </source>
</evidence>
<dbReference type="InterPro" id="IPR042102">
    <property type="entry name" value="RNA_pol_Rpb1_3_sf"/>
</dbReference>
<feature type="binding site" evidence="11">
    <location>
        <position position="462"/>
    </location>
    <ligand>
        <name>Mg(2+)</name>
        <dbReference type="ChEBI" id="CHEBI:18420"/>
    </ligand>
</feature>
<comment type="cofactor">
    <cofactor evidence="11">
        <name>Mg(2+)</name>
        <dbReference type="ChEBI" id="CHEBI:18420"/>
    </cofactor>
    <text evidence="11">Binds 1 Mg(2+) ion per subunit.</text>
</comment>
<dbReference type="InterPro" id="IPR007080">
    <property type="entry name" value="RNA_pol_Rpb1_1"/>
</dbReference>
<keyword evidence="3 11" id="KW-0240">DNA-directed RNA polymerase</keyword>
<name>A0AAD0BML6_STEMA</name>
<evidence type="ECO:0000256" key="1">
    <source>
        <dbReference type="ARBA" id="ARBA00007616"/>
    </source>
</evidence>
<feature type="binding site" evidence="11">
    <location>
        <position position="72"/>
    </location>
    <ligand>
        <name>Zn(2+)</name>
        <dbReference type="ChEBI" id="CHEBI:29105"/>
        <label>1</label>
    </ligand>
</feature>
<feature type="domain" description="RNA polymerase N-terminal" evidence="13">
    <location>
        <begin position="235"/>
        <end position="514"/>
    </location>
</feature>
<dbReference type="Pfam" id="PF04998">
    <property type="entry name" value="RNA_pol_Rpb1_5"/>
    <property type="match status" value="1"/>
</dbReference>
<evidence type="ECO:0000313" key="15">
    <source>
        <dbReference type="Proteomes" id="UP000234414"/>
    </source>
</evidence>
<evidence type="ECO:0000256" key="12">
    <source>
        <dbReference type="RuleBase" id="RU004279"/>
    </source>
</evidence>
<evidence type="ECO:0000313" key="14">
    <source>
        <dbReference type="EMBL" id="AUI06376.1"/>
    </source>
</evidence>
<comment type="function">
    <text evidence="11 12">DNA-dependent RNA polymerase catalyzes the transcription of DNA into RNA using the four ribonucleoside triphosphates as substrates.</text>
</comment>
<feature type="binding site" evidence="11">
    <location>
        <position position="889"/>
    </location>
    <ligand>
        <name>Zn(2+)</name>
        <dbReference type="ChEBI" id="CHEBI:29105"/>
        <label>2</label>
    </ligand>
</feature>
<dbReference type="Pfam" id="PF04997">
    <property type="entry name" value="RNA_pol_Rpb1_1"/>
    <property type="match status" value="1"/>
</dbReference>
<comment type="similarity">
    <text evidence="2">In the C-terminal section; belongs to the RNA polymerase beta' chain family.</text>
</comment>
<evidence type="ECO:0000256" key="5">
    <source>
        <dbReference type="ARBA" id="ARBA00022695"/>
    </source>
</evidence>
<dbReference type="Pfam" id="PF05000">
    <property type="entry name" value="RNA_pol_Rpb1_4"/>
    <property type="match status" value="1"/>
</dbReference>
<comment type="cofactor">
    <cofactor evidence="11">
        <name>Zn(2+)</name>
        <dbReference type="ChEBI" id="CHEBI:29105"/>
    </cofactor>
    <text evidence="11">Binds 2 Zn(2+) ions per subunit.</text>
</comment>
<comment type="similarity">
    <text evidence="1">In the N-terminal section; belongs to the RNA polymerase beta chain family.</text>
</comment>
<dbReference type="EMBL" id="CP025298">
    <property type="protein sequence ID" value="AUI06376.1"/>
    <property type="molecule type" value="Genomic_DNA"/>
</dbReference>
<dbReference type="GO" id="GO:0006351">
    <property type="term" value="P:DNA-templated transcription"/>
    <property type="evidence" value="ECO:0007669"/>
    <property type="project" value="UniProtKB-UniRule"/>
</dbReference>
<dbReference type="Gene3D" id="2.40.40.20">
    <property type="match status" value="1"/>
</dbReference>
<dbReference type="CDD" id="cd01609">
    <property type="entry name" value="RNAP_beta'_N"/>
    <property type="match status" value="1"/>
</dbReference>
<dbReference type="GO" id="GO:0008270">
    <property type="term" value="F:zinc ion binding"/>
    <property type="evidence" value="ECO:0007669"/>
    <property type="project" value="UniProtKB-UniRule"/>
</dbReference>
<evidence type="ECO:0000256" key="7">
    <source>
        <dbReference type="ARBA" id="ARBA00022833"/>
    </source>
</evidence>
<dbReference type="Gene3D" id="4.10.860.120">
    <property type="entry name" value="RNA polymerase II, clamp domain"/>
    <property type="match status" value="1"/>
</dbReference>
<dbReference type="Gene3D" id="1.10.150.390">
    <property type="match status" value="1"/>
</dbReference>
<dbReference type="Gene3D" id="1.10.274.100">
    <property type="entry name" value="RNA polymerase Rpb1, domain 3"/>
    <property type="match status" value="1"/>
</dbReference>
<keyword evidence="8 11" id="KW-0460">Magnesium</keyword>
<dbReference type="GO" id="GO:0000287">
    <property type="term" value="F:magnesium ion binding"/>
    <property type="evidence" value="ECO:0007669"/>
    <property type="project" value="UniProtKB-UniRule"/>
</dbReference>
<feature type="binding site" evidence="11">
    <location>
        <position position="896"/>
    </location>
    <ligand>
        <name>Zn(2+)</name>
        <dbReference type="ChEBI" id="CHEBI:29105"/>
        <label>2</label>
    </ligand>
</feature>
<dbReference type="InterPro" id="IPR012754">
    <property type="entry name" value="DNA-dir_RpoC_beta_prime_bact"/>
</dbReference>
<feature type="binding site" evidence="11">
    <location>
        <position position="85"/>
    </location>
    <ligand>
        <name>Zn(2+)</name>
        <dbReference type="ChEBI" id="CHEBI:29105"/>
        <label>1</label>
    </ligand>
</feature>
<feature type="binding site" evidence="11">
    <location>
        <position position="899"/>
    </location>
    <ligand>
        <name>Zn(2+)</name>
        <dbReference type="ChEBI" id="CHEBI:29105"/>
        <label>2</label>
    </ligand>
</feature>
<dbReference type="SUPFAM" id="SSF64484">
    <property type="entry name" value="beta and beta-prime subunits of DNA dependent RNA-polymerase"/>
    <property type="match status" value="1"/>
</dbReference>
<evidence type="ECO:0000259" key="13">
    <source>
        <dbReference type="SMART" id="SM00663"/>
    </source>
</evidence>
<evidence type="ECO:0000256" key="4">
    <source>
        <dbReference type="ARBA" id="ARBA00022679"/>
    </source>
</evidence>
<dbReference type="GO" id="GO:0000428">
    <property type="term" value="C:DNA-directed RNA polymerase complex"/>
    <property type="evidence" value="ECO:0007669"/>
    <property type="project" value="UniProtKB-KW"/>
</dbReference>
<feature type="binding site" evidence="11">
    <location>
        <position position="70"/>
    </location>
    <ligand>
        <name>Zn(2+)</name>
        <dbReference type="ChEBI" id="CHEBI:29105"/>
        <label>1</label>
    </ligand>
</feature>
<evidence type="ECO:0000256" key="10">
    <source>
        <dbReference type="ARBA" id="ARBA00048552"/>
    </source>
</evidence>
<dbReference type="EC" id="2.7.7.6" evidence="11"/>
<protein>
    <recommendedName>
        <fullName evidence="11">DNA-directed RNA polymerase subunit beta'</fullName>
        <shortName evidence="11">RNAP subunit beta'</shortName>
        <ecNumber evidence="11">2.7.7.6</ecNumber>
    </recommendedName>
    <alternativeName>
        <fullName evidence="11">RNA polymerase subunit beta'</fullName>
    </alternativeName>
    <alternativeName>
        <fullName evidence="11">Transcriptase subunit beta'</fullName>
    </alternativeName>
</protein>
<dbReference type="Gene3D" id="2.40.50.100">
    <property type="match status" value="3"/>
</dbReference>
<dbReference type="PANTHER" id="PTHR19376:SF54">
    <property type="entry name" value="DNA-DIRECTED RNA POLYMERASE SUBUNIT BETA"/>
    <property type="match status" value="1"/>
</dbReference>
<proteinExistence type="inferred from homology"/>
<dbReference type="Proteomes" id="UP000234414">
    <property type="component" value="Chromosome"/>
</dbReference>
<evidence type="ECO:0000256" key="6">
    <source>
        <dbReference type="ARBA" id="ARBA00022723"/>
    </source>
</evidence>
<dbReference type="Gene3D" id="1.10.40.90">
    <property type="match status" value="1"/>
</dbReference>
<dbReference type="Gene3D" id="1.10.132.30">
    <property type="match status" value="1"/>
</dbReference>
<dbReference type="GO" id="GO:0003677">
    <property type="term" value="F:DNA binding"/>
    <property type="evidence" value="ECO:0007669"/>
    <property type="project" value="UniProtKB-UniRule"/>
</dbReference>